<name>A0A1Y1URN3_9TREE</name>
<feature type="compositionally biased region" description="Polar residues" evidence="1">
    <location>
        <begin position="95"/>
        <end position="107"/>
    </location>
</feature>
<reference evidence="2 3" key="1">
    <citation type="submission" date="2017-03" db="EMBL/GenBank/DDBJ databases">
        <title>Widespread Adenine N6-methylation of Active Genes in Fungi.</title>
        <authorList>
            <consortium name="DOE Joint Genome Institute"/>
            <person name="Mondo S.J."/>
            <person name="Dannebaum R.O."/>
            <person name="Kuo R.C."/>
            <person name="Louie K.B."/>
            <person name="Bewick A.J."/>
            <person name="Labutti K."/>
            <person name="Haridas S."/>
            <person name="Kuo A."/>
            <person name="Salamov A."/>
            <person name="Ahrendt S.R."/>
            <person name="Lau R."/>
            <person name="Bowen B.P."/>
            <person name="Lipzen A."/>
            <person name="Sullivan W."/>
            <person name="Andreopoulos W.B."/>
            <person name="Clum A."/>
            <person name="Lindquist E."/>
            <person name="Daum C."/>
            <person name="Northen T.R."/>
            <person name="Ramamoorthy G."/>
            <person name="Schmitz R.J."/>
            <person name="Gryganskyi A."/>
            <person name="Culley D."/>
            <person name="Magnuson J."/>
            <person name="James T.Y."/>
            <person name="O'Malley M.A."/>
            <person name="Stajich J.E."/>
            <person name="Spatafora J.W."/>
            <person name="Visel A."/>
            <person name="Grigoriev I.V."/>
        </authorList>
    </citation>
    <scope>NUCLEOTIDE SEQUENCE [LARGE SCALE GENOMIC DNA]</scope>
    <source>
        <strain evidence="2 3">NRRL Y-17943</strain>
    </source>
</reference>
<evidence type="ECO:0000313" key="2">
    <source>
        <dbReference type="EMBL" id="ORX40721.1"/>
    </source>
</evidence>
<feature type="compositionally biased region" description="Basic and acidic residues" evidence="1">
    <location>
        <begin position="110"/>
        <end position="132"/>
    </location>
</feature>
<sequence>MMVGAAVAASGPGPSTVAYRAALVLRRGSQTPCIPLSVNQRKHHVDLQSYSTTVRSSTGDRYHRGLRTANDGRIPMVHSYQSHSALSVRLAHSAAETQTRAHSSKLVTPNHRDSKKEPFVDGRSAEGSDRKGQNSKRRTPKTWHHDTRKPSVDFPSGGSIAATPLSEASRKGKSCNTLPKAHARRHEQGSPKLRRPGSSTATGQPLTFVPSDNIIPNSIAIPSKKKSGPEADKTLPVPLSASPERTASGERTKAKHRRRALTLDPLKAELNEADQSASKADQNATTGQITYAAERPSEVALRKVTDDSATPTQIVEDRPQSKPIWKMKHLLEKAKTFDDYIQAFHKTWNPELAAETTPYVWSRISVCIQGFCESPAGKKMIAERAAKQDDRYFLLRDMAVETAGRDFWQGLFALSATLLAAQHAALVDDIWLRYKEKLFQVQGKNEQDLTSWDRQKRLAARPVADGIDPMNRIYLAAIAALDISDTQVLINVTGLRGRLPMGAKVIETIDEAIRTYPDPQEVRRRYLALRLDVKRAGLLMHGHAAIEYIKDVTHTNPEGLVQLYDWILKQATGPNPLLRVVPWDATSVTLHASQISTDFALTRTAFSFVTCFPSDWGFSQCRETLESRSASTGAHTAGKRFRQCSVKTRYLYAASQKSEWRHARM</sequence>
<dbReference type="InParanoid" id="A0A1Y1URN3"/>
<feature type="compositionally biased region" description="Basic residues" evidence="1">
    <location>
        <begin position="133"/>
        <end position="142"/>
    </location>
</feature>
<proteinExistence type="predicted"/>
<keyword evidence="3" id="KW-1185">Reference proteome</keyword>
<dbReference type="Proteomes" id="UP000193218">
    <property type="component" value="Unassembled WGS sequence"/>
</dbReference>
<feature type="region of interest" description="Disordered" evidence="1">
    <location>
        <begin position="89"/>
        <end position="265"/>
    </location>
</feature>
<dbReference type="EMBL" id="NBSH01000001">
    <property type="protein sequence ID" value="ORX40721.1"/>
    <property type="molecule type" value="Genomic_DNA"/>
</dbReference>
<protein>
    <submittedName>
        <fullName evidence="2">Uncharacterized protein</fullName>
    </submittedName>
</protein>
<gene>
    <name evidence="2" type="ORF">BD324DRAFT_17147</name>
</gene>
<dbReference type="OrthoDB" id="185373at2759"/>
<dbReference type="RefSeq" id="XP_021874400.1">
    <property type="nucleotide sequence ID" value="XM_022012086.1"/>
</dbReference>
<organism evidence="2 3">
    <name type="scientific">Kockovaella imperatae</name>
    <dbReference type="NCBI Taxonomy" id="4999"/>
    <lineage>
        <taxon>Eukaryota</taxon>
        <taxon>Fungi</taxon>
        <taxon>Dikarya</taxon>
        <taxon>Basidiomycota</taxon>
        <taxon>Agaricomycotina</taxon>
        <taxon>Tremellomycetes</taxon>
        <taxon>Tremellales</taxon>
        <taxon>Cuniculitremaceae</taxon>
        <taxon>Kockovaella</taxon>
    </lineage>
</organism>
<evidence type="ECO:0000313" key="3">
    <source>
        <dbReference type="Proteomes" id="UP000193218"/>
    </source>
</evidence>
<evidence type="ECO:0000256" key="1">
    <source>
        <dbReference type="SAM" id="MobiDB-lite"/>
    </source>
</evidence>
<dbReference type="GeneID" id="33553894"/>
<accession>A0A1Y1URN3</accession>
<dbReference type="STRING" id="4999.A0A1Y1URN3"/>
<comment type="caution">
    <text evidence="2">The sequence shown here is derived from an EMBL/GenBank/DDBJ whole genome shotgun (WGS) entry which is preliminary data.</text>
</comment>
<dbReference type="AlphaFoldDB" id="A0A1Y1URN3"/>